<evidence type="ECO:0000259" key="5">
    <source>
        <dbReference type="PROSITE" id="PS50931"/>
    </source>
</evidence>
<keyword evidence="3" id="KW-0238">DNA-binding</keyword>
<accession>A0ABS5ETF5</accession>
<name>A0ABS5ETF5_9PROT</name>
<reference evidence="7" key="1">
    <citation type="journal article" date="2021" name="Syst. Appl. Microbiol.">
        <title>Roseomonas hellenica sp. nov., isolated from roots of wild-growing Alkanna tinctoria.</title>
        <authorList>
            <person name="Rat A."/>
            <person name="Naranjo H.D."/>
            <person name="Lebbe L."/>
            <person name="Cnockaert M."/>
            <person name="Krigas N."/>
            <person name="Grigoriadou K."/>
            <person name="Maloupa E."/>
            <person name="Willems A."/>
        </authorList>
    </citation>
    <scope>NUCLEOTIDE SEQUENCE [LARGE SCALE GENOMIC DNA]</scope>
    <source>
        <strain evidence="7">LMG 31523</strain>
    </source>
</reference>
<dbReference type="SUPFAM" id="SSF46785">
    <property type="entry name" value="Winged helix' DNA-binding domain"/>
    <property type="match status" value="1"/>
</dbReference>
<keyword evidence="4" id="KW-0804">Transcription</keyword>
<dbReference type="InterPro" id="IPR036390">
    <property type="entry name" value="WH_DNA-bd_sf"/>
</dbReference>
<dbReference type="PROSITE" id="PS50931">
    <property type="entry name" value="HTH_LYSR"/>
    <property type="match status" value="1"/>
</dbReference>
<dbReference type="Gene3D" id="3.40.190.10">
    <property type="entry name" value="Periplasmic binding protein-like II"/>
    <property type="match status" value="2"/>
</dbReference>
<dbReference type="InterPro" id="IPR036388">
    <property type="entry name" value="WH-like_DNA-bd_sf"/>
</dbReference>
<dbReference type="PANTHER" id="PTHR30579">
    <property type="entry name" value="TRANSCRIPTIONAL REGULATOR"/>
    <property type="match status" value="1"/>
</dbReference>
<evidence type="ECO:0000256" key="4">
    <source>
        <dbReference type="ARBA" id="ARBA00023163"/>
    </source>
</evidence>
<dbReference type="InterPro" id="IPR005119">
    <property type="entry name" value="LysR_subst-bd"/>
</dbReference>
<feature type="domain" description="HTH lysR-type" evidence="5">
    <location>
        <begin position="8"/>
        <end position="65"/>
    </location>
</feature>
<protein>
    <submittedName>
        <fullName evidence="6">LysR family transcriptional regulator</fullName>
    </submittedName>
</protein>
<proteinExistence type="inferred from homology"/>
<sequence length="293" mass="31265">MLALPPGLDPDLLRAFVLIAEGGSVTRAAERVGRTQSAVSMQMKRLEETLGRTLLTRTPKGLTPTPHGAWLLCRARMVLALNDEIVSGFRDPPLVGQVKLGTPDDYALRWLPGILARFAETHPSVEVEVICLNSDILARHFAEGAMDLTLLTEGHVQSGWAAEEVWRGPLQWVGSARHAAHRRDPLPLALAHDGCTWRAAALGALEQVGRSARVTYNSATQTGCFALALAGLAVTVSTPAPLPEGLIWLGETDGMPKLPSMGIELVQSRAALGTPAARALAEGIRQGFALMDG</sequence>
<keyword evidence="2" id="KW-0805">Transcription regulation</keyword>
<comment type="caution">
    <text evidence="6">The sequence shown here is derived from an EMBL/GenBank/DDBJ whole genome shotgun (WGS) entry which is preliminary data.</text>
</comment>
<dbReference type="Pfam" id="PF03466">
    <property type="entry name" value="LysR_substrate"/>
    <property type="match status" value="1"/>
</dbReference>
<dbReference type="InterPro" id="IPR000847">
    <property type="entry name" value="LysR_HTH_N"/>
</dbReference>
<evidence type="ECO:0000256" key="1">
    <source>
        <dbReference type="ARBA" id="ARBA00009437"/>
    </source>
</evidence>
<organism evidence="6 7">
    <name type="scientific">Plastoroseomonas hellenica</name>
    <dbReference type="NCBI Taxonomy" id="2687306"/>
    <lineage>
        <taxon>Bacteria</taxon>
        <taxon>Pseudomonadati</taxon>
        <taxon>Pseudomonadota</taxon>
        <taxon>Alphaproteobacteria</taxon>
        <taxon>Acetobacterales</taxon>
        <taxon>Acetobacteraceae</taxon>
        <taxon>Plastoroseomonas</taxon>
    </lineage>
</organism>
<dbReference type="InterPro" id="IPR050176">
    <property type="entry name" value="LTTR"/>
</dbReference>
<keyword evidence="7" id="KW-1185">Reference proteome</keyword>
<dbReference type="Gene3D" id="1.10.10.10">
    <property type="entry name" value="Winged helix-like DNA-binding domain superfamily/Winged helix DNA-binding domain"/>
    <property type="match status" value="1"/>
</dbReference>
<dbReference type="SUPFAM" id="SSF53850">
    <property type="entry name" value="Periplasmic binding protein-like II"/>
    <property type="match status" value="1"/>
</dbReference>
<evidence type="ECO:0000313" key="6">
    <source>
        <dbReference type="EMBL" id="MBR0663574.1"/>
    </source>
</evidence>
<gene>
    <name evidence="6" type="ORF">GXW71_04310</name>
</gene>
<dbReference type="PRINTS" id="PR00039">
    <property type="entry name" value="HTHLYSR"/>
</dbReference>
<dbReference type="RefSeq" id="WP_211851169.1">
    <property type="nucleotide sequence ID" value="NZ_JAAGBB010000004.1"/>
</dbReference>
<comment type="similarity">
    <text evidence="1">Belongs to the LysR transcriptional regulatory family.</text>
</comment>
<dbReference type="Proteomes" id="UP001196870">
    <property type="component" value="Unassembled WGS sequence"/>
</dbReference>
<dbReference type="EMBL" id="JAAGBB010000004">
    <property type="protein sequence ID" value="MBR0663574.1"/>
    <property type="molecule type" value="Genomic_DNA"/>
</dbReference>
<evidence type="ECO:0000256" key="2">
    <source>
        <dbReference type="ARBA" id="ARBA00023015"/>
    </source>
</evidence>
<dbReference type="Pfam" id="PF00126">
    <property type="entry name" value="HTH_1"/>
    <property type="match status" value="1"/>
</dbReference>
<dbReference type="PANTHER" id="PTHR30579:SF7">
    <property type="entry name" value="HTH-TYPE TRANSCRIPTIONAL REGULATOR LRHA-RELATED"/>
    <property type="match status" value="1"/>
</dbReference>
<evidence type="ECO:0000256" key="3">
    <source>
        <dbReference type="ARBA" id="ARBA00023125"/>
    </source>
</evidence>
<evidence type="ECO:0000313" key="7">
    <source>
        <dbReference type="Proteomes" id="UP001196870"/>
    </source>
</evidence>